<keyword evidence="1" id="KW-0812">Transmembrane</keyword>
<proteinExistence type="predicted"/>
<dbReference type="AlphaFoldDB" id="A0A4Y6UTV6"/>
<organism evidence="2 3">
    <name type="scientific">Saccharibacillus brassicae</name>
    <dbReference type="NCBI Taxonomy" id="2583377"/>
    <lineage>
        <taxon>Bacteria</taxon>
        <taxon>Bacillati</taxon>
        <taxon>Bacillota</taxon>
        <taxon>Bacilli</taxon>
        <taxon>Bacillales</taxon>
        <taxon>Paenibacillaceae</taxon>
        <taxon>Saccharibacillus</taxon>
    </lineage>
</organism>
<feature type="transmembrane region" description="Helical" evidence="1">
    <location>
        <begin position="48"/>
        <end position="69"/>
    </location>
</feature>
<name>A0A4Y6UTV6_SACBS</name>
<protein>
    <recommendedName>
        <fullName evidence="4">DUF485 domain-containing protein</fullName>
    </recommendedName>
</protein>
<keyword evidence="1" id="KW-0472">Membrane</keyword>
<evidence type="ECO:0000313" key="3">
    <source>
        <dbReference type="Proteomes" id="UP000316968"/>
    </source>
</evidence>
<evidence type="ECO:0008006" key="4">
    <source>
        <dbReference type="Google" id="ProtNLM"/>
    </source>
</evidence>
<dbReference type="EMBL" id="CP041217">
    <property type="protein sequence ID" value="QDH19791.1"/>
    <property type="molecule type" value="Genomic_DNA"/>
</dbReference>
<keyword evidence="3" id="KW-1185">Reference proteome</keyword>
<reference evidence="2 3" key="1">
    <citation type="submission" date="2019-06" db="EMBL/GenBank/DDBJ databases">
        <title>Saccharibacillus brassicae sp. nov., an endophytic bacterium isolated from Chinese cabbage seeds (Brassica pekinensis).</title>
        <authorList>
            <person name="Jiang L."/>
            <person name="Lee J."/>
            <person name="Kim S.W."/>
        </authorList>
    </citation>
    <scope>NUCLEOTIDE SEQUENCE [LARGE SCALE GENOMIC DNA]</scope>
    <source>
        <strain evidence="3">KCTC 43072 / ATSA2</strain>
    </source>
</reference>
<evidence type="ECO:0000256" key="1">
    <source>
        <dbReference type="SAM" id="Phobius"/>
    </source>
</evidence>
<keyword evidence="1" id="KW-1133">Transmembrane helix</keyword>
<accession>A0A4Y6UTV6</accession>
<gene>
    <name evidence="2" type="ORF">FFV09_02260</name>
</gene>
<evidence type="ECO:0000313" key="2">
    <source>
        <dbReference type="EMBL" id="QDH19791.1"/>
    </source>
</evidence>
<dbReference type="Proteomes" id="UP000316968">
    <property type="component" value="Chromosome"/>
</dbReference>
<dbReference type="RefSeq" id="WP_141446178.1">
    <property type="nucleotide sequence ID" value="NZ_CP041217.1"/>
</dbReference>
<dbReference type="KEGG" id="saca:FFV09_02260"/>
<sequence length="100" mass="11658">MQFPTDEEIMQQKVLWWMNFFYLTSIMLFVLSLFVWHHAHKIGSESGVGAWSTMALYSGVCIVFWTLVLTRIRIVADRRAEEAANRESLHCIAEPTNHNK</sequence>
<feature type="transmembrane region" description="Helical" evidence="1">
    <location>
        <begin position="14"/>
        <end position="36"/>
    </location>
</feature>